<sequence>MRHNLLLILIFLITPIAGFSFNISGKILDKKSKKPIEFATVWIEGTGIGTVTDVNGAFLINNLSEGNYEFIIRCLGYTEKKERIYISKNIDVVFDLSETSLALDEVTVTAERKANDAATTYTLNRTALDHLQSVSVTDALSLLPGEQTNKYKALTSSEQVVTLRGETTEMGNPDFGTVVEMDGVRLSGNATAQSTGGTDLRNVGNNNVERIDVVTGVPSVEYGDLTNGVVRIITRKGKSPLYANISVRPNTQSYSLSKGVDLGGKRGVVNLSYERVRSVSDIASPYTSYIRNAFGFKYSNAVNYSSGRNLSMDFSLNGNVGGLNSESDPDAFRETYTKKRDNALWSSVAFNYMINSNWLSNLRWGMTFSYSDKMSEVKTNKSASSAMPALHTTEEGYFVASRYEDNPSSPIILLPTGYWYVTTYNDNRPINYSAYVKARWTHKIGNITSNLLLGSDIKSDGNLGRGEYYTDMSVAPTWREYRYDNLPYINNWASYIEEDLNVTFRNSSLNLKAGLRNDMTVISGSDYGTVSSLSPRISAKYSFGNADTGFFRGATVRMGWGKAVKLPSFEILYPRETYVDRLAFAPGTMADGTTYYAYHTHPVTPIYNSSLKWQYSIMREVGADVKFKWVRMSLSFYYNSMMSPYSSTRFYSPFDYKLTDQSALESCLIPSSDRIYSIDRNTGIVTVSDKTGTQPSQELDYKVVNDFQSASMSINGSSSSRMGLEWILDFDKIKSINTSVRIDGKYYRYRGIDEVIVPSRVNLTSSDGQPYKYIGYYVGGTGNYNGFESKRLNTNLTFITHIPKLRMIFSLRFEGTFMNTRQNLSEYSGGTRSYVIDGRGDYLPSATDKDIYDGENYVVTYPLYYVSRDDMDTKVPFMDKLLWAYDNDKDLYNELTKLAVKSSYGYIFKKQSYSPYFSANLNVSKEIGKYLTVSFFANNFFYNMQKIKNEQTGNETSLFDSSLISPFNYGISFKLKL</sequence>
<dbReference type="PANTHER" id="PTHR30069">
    <property type="entry name" value="TONB-DEPENDENT OUTER MEMBRANE RECEPTOR"/>
    <property type="match status" value="1"/>
</dbReference>
<gene>
    <name evidence="3" type="ORF">H9777_12825</name>
</gene>
<dbReference type="SUPFAM" id="SSF49464">
    <property type="entry name" value="Carboxypeptidase regulatory domain-like"/>
    <property type="match status" value="1"/>
</dbReference>
<proteinExistence type="predicted"/>
<keyword evidence="1" id="KW-0732">Signal</keyword>
<reference evidence="3" key="2">
    <citation type="submission" date="2021-04" db="EMBL/GenBank/DDBJ databases">
        <authorList>
            <person name="Gilroy R."/>
        </authorList>
    </citation>
    <scope>NUCLEOTIDE SEQUENCE</scope>
    <source>
        <strain evidence="3">G4-2901</strain>
    </source>
</reference>
<accession>A0A948TDW3</accession>
<evidence type="ECO:0000256" key="1">
    <source>
        <dbReference type="ARBA" id="ARBA00022729"/>
    </source>
</evidence>
<dbReference type="Pfam" id="PF07715">
    <property type="entry name" value="Plug"/>
    <property type="match status" value="1"/>
</dbReference>
<protein>
    <submittedName>
        <fullName evidence="3">TonB-dependent receptor</fullName>
    </submittedName>
</protein>
<keyword evidence="3" id="KW-0675">Receptor</keyword>
<dbReference type="Gene3D" id="2.170.130.10">
    <property type="entry name" value="TonB-dependent receptor, plug domain"/>
    <property type="match status" value="1"/>
</dbReference>
<dbReference type="InterPro" id="IPR012910">
    <property type="entry name" value="Plug_dom"/>
</dbReference>
<dbReference type="GO" id="GO:0009279">
    <property type="term" value="C:cell outer membrane"/>
    <property type="evidence" value="ECO:0007669"/>
    <property type="project" value="TreeGrafter"/>
</dbReference>
<dbReference type="PANTHER" id="PTHR30069:SF29">
    <property type="entry name" value="HEMOGLOBIN AND HEMOGLOBIN-HAPTOGLOBIN-BINDING PROTEIN 1-RELATED"/>
    <property type="match status" value="1"/>
</dbReference>
<evidence type="ECO:0000313" key="3">
    <source>
        <dbReference type="EMBL" id="MBU3839166.1"/>
    </source>
</evidence>
<dbReference type="EMBL" id="JAHLFW010000108">
    <property type="protein sequence ID" value="MBU3839166.1"/>
    <property type="molecule type" value="Genomic_DNA"/>
</dbReference>
<dbReference type="SUPFAM" id="SSF56935">
    <property type="entry name" value="Porins"/>
    <property type="match status" value="1"/>
</dbReference>
<feature type="domain" description="TonB-dependent receptor plug" evidence="2">
    <location>
        <begin position="117"/>
        <end position="228"/>
    </location>
</feature>
<reference evidence="3" key="1">
    <citation type="journal article" date="2021" name="PeerJ">
        <title>Extensive microbial diversity within the chicken gut microbiome revealed by metagenomics and culture.</title>
        <authorList>
            <person name="Gilroy R."/>
            <person name="Ravi A."/>
            <person name="Getino M."/>
            <person name="Pursley I."/>
            <person name="Horton D.L."/>
            <person name="Alikhan N.F."/>
            <person name="Baker D."/>
            <person name="Gharbi K."/>
            <person name="Hall N."/>
            <person name="Watson M."/>
            <person name="Adriaenssens E.M."/>
            <person name="Foster-Nyarko E."/>
            <person name="Jarju S."/>
            <person name="Secka A."/>
            <person name="Antonio M."/>
            <person name="Oren A."/>
            <person name="Chaudhuri R.R."/>
            <person name="La Ragione R."/>
            <person name="Hildebrand F."/>
            <person name="Pallen M.J."/>
        </authorList>
    </citation>
    <scope>NUCLEOTIDE SEQUENCE</scope>
    <source>
        <strain evidence="3">G4-2901</strain>
    </source>
</reference>
<dbReference type="GO" id="GO:0015344">
    <property type="term" value="F:siderophore uptake transmembrane transporter activity"/>
    <property type="evidence" value="ECO:0007669"/>
    <property type="project" value="TreeGrafter"/>
</dbReference>
<dbReference type="Proteomes" id="UP000783796">
    <property type="component" value="Unassembled WGS sequence"/>
</dbReference>
<dbReference type="InterPro" id="IPR008969">
    <property type="entry name" value="CarboxyPept-like_regulatory"/>
</dbReference>
<dbReference type="GO" id="GO:0044718">
    <property type="term" value="P:siderophore transmembrane transport"/>
    <property type="evidence" value="ECO:0007669"/>
    <property type="project" value="TreeGrafter"/>
</dbReference>
<dbReference type="AlphaFoldDB" id="A0A948TDW3"/>
<dbReference type="InterPro" id="IPR039426">
    <property type="entry name" value="TonB-dep_rcpt-like"/>
</dbReference>
<organism evidence="3 4">
    <name type="scientific">Candidatus Phocaeicola faecigallinarum</name>
    <dbReference type="NCBI Taxonomy" id="2838732"/>
    <lineage>
        <taxon>Bacteria</taxon>
        <taxon>Pseudomonadati</taxon>
        <taxon>Bacteroidota</taxon>
        <taxon>Bacteroidia</taxon>
        <taxon>Bacteroidales</taxon>
        <taxon>Bacteroidaceae</taxon>
        <taxon>Phocaeicola</taxon>
    </lineage>
</organism>
<evidence type="ECO:0000313" key="4">
    <source>
        <dbReference type="Proteomes" id="UP000783796"/>
    </source>
</evidence>
<dbReference type="Pfam" id="PF13715">
    <property type="entry name" value="CarbopepD_reg_2"/>
    <property type="match status" value="1"/>
</dbReference>
<dbReference type="Gene3D" id="2.60.40.1120">
    <property type="entry name" value="Carboxypeptidase-like, regulatory domain"/>
    <property type="match status" value="1"/>
</dbReference>
<dbReference type="InterPro" id="IPR037066">
    <property type="entry name" value="Plug_dom_sf"/>
</dbReference>
<evidence type="ECO:0000259" key="2">
    <source>
        <dbReference type="Pfam" id="PF07715"/>
    </source>
</evidence>
<name>A0A948TDW3_9BACT</name>
<comment type="caution">
    <text evidence="3">The sequence shown here is derived from an EMBL/GenBank/DDBJ whole genome shotgun (WGS) entry which is preliminary data.</text>
</comment>